<dbReference type="OrthoDB" id="425014at2759"/>
<gene>
    <name evidence="1" type="ORF">SSLN_LOCUS19399</name>
</gene>
<keyword evidence="2" id="KW-1185">Reference proteome</keyword>
<dbReference type="PANTHER" id="PTHR47027">
    <property type="entry name" value="REVERSE TRANSCRIPTASE DOMAIN-CONTAINING PROTEIN"/>
    <property type="match status" value="1"/>
</dbReference>
<dbReference type="Proteomes" id="UP000275846">
    <property type="component" value="Unassembled WGS sequence"/>
</dbReference>
<evidence type="ECO:0000313" key="1">
    <source>
        <dbReference type="EMBL" id="VDM05785.1"/>
    </source>
</evidence>
<proteinExistence type="predicted"/>
<dbReference type="PANTHER" id="PTHR47027:SF26">
    <property type="entry name" value="REVERSE TRANSCRIPTASE DOMAIN-CONTAINING PROTEIN"/>
    <property type="match status" value="1"/>
</dbReference>
<sequence>MLLWPPLAGTQLSPVAPRSWVLPSGRSPGNRHDRRAKPGDGLRCCVCVHTRLMFSDMLMDAYRYELPGIRIAYKTDGNLRNGRPMQVSTRMSTTTVYDLLFADDCAFNTVTVEDMQRSMKHAFTRIDDKVAQRISKVSQAYGWLQASMWNRHGIHLNTKLKMYKAVVLTTLLYGAERTVISNQARKLNHFHLSFSILWRPHIPILIACYPLHRNHHRLRLHYHHHLLNCS</sequence>
<dbReference type="AlphaFoldDB" id="A0A183TSF1"/>
<protein>
    <submittedName>
        <fullName evidence="3">Reverse transcriptase domain-containing protein</fullName>
    </submittedName>
</protein>
<reference evidence="1 2" key="2">
    <citation type="submission" date="2018-11" db="EMBL/GenBank/DDBJ databases">
        <authorList>
            <consortium name="Pathogen Informatics"/>
        </authorList>
    </citation>
    <scope>NUCLEOTIDE SEQUENCE [LARGE SCALE GENOMIC DNA]</scope>
    <source>
        <strain evidence="1 2">NST_G2</strain>
    </source>
</reference>
<dbReference type="WBParaSite" id="SSLN_0002012801-mRNA-1">
    <property type="protein sequence ID" value="SSLN_0002012801-mRNA-1"/>
    <property type="gene ID" value="SSLN_0002012801"/>
</dbReference>
<evidence type="ECO:0000313" key="3">
    <source>
        <dbReference type="WBParaSite" id="SSLN_0002012801-mRNA-1"/>
    </source>
</evidence>
<evidence type="ECO:0000313" key="2">
    <source>
        <dbReference type="Proteomes" id="UP000275846"/>
    </source>
</evidence>
<dbReference type="EMBL" id="UYSU01047320">
    <property type="protein sequence ID" value="VDM05785.1"/>
    <property type="molecule type" value="Genomic_DNA"/>
</dbReference>
<organism evidence="3">
    <name type="scientific">Schistocephalus solidus</name>
    <name type="common">Tapeworm</name>
    <dbReference type="NCBI Taxonomy" id="70667"/>
    <lineage>
        <taxon>Eukaryota</taxon>
        <taxon>Metazoa</taxon>
        <taxon>Spiralia</taxon>
        <taxon>Lophotrochozoa</taxon>
        <taxon>Platyhelminthes</taxon>
        <taxon>Cestoda</taxon>
        <taxon>Eucestoda</taxon>
        <taxon>Diphyllobothriidea</taxon>
        <taxon>Diphyllobothriidae</taxon>
        <taxon>Schistocephalus</taxon>
    </lineage>
</organism>
<reference evidence="3" key="1">
    <citation type="submission" date="2016-06" db="UniProtKB">
        <authorList>
            <consortium name="WormBaseParasite"/>
        </authorList>
    </citation>
    <scope>IDENTIFICATION</scope>
</reference>
<name>A0A183TSF1_SCHSO</name>
<accession>A0A183TSF1</accession>